<accession>A0ABT3ZV80</accession>
<feature type="region of interest" description="Disordered" evidence="1">
    <location>
        <begin position="46"/>
        <end position="139"/>
    </location>
</feature>
<feature type="compositionally biased region" description="Low complexity" evidence="1">
    <location>
        <begin position="110"/>
        <end position="119"/>
    </location>
</feature>
<evidence type="ECO:0000256" key="1">
    <source>
        <dbReference type="SAM" id="MobiDB-lite"/>
    </source>
</evidence>
<sequence>MTAEAPSSTPAARPLCPRCGTVVPLAGPGIQVIRCTGCGAALQVSVRPAEPPPKTPASPGTQAGEGGARPRRRPMVEVSGPRRAEPQPVLTFTVELSQSDIETEPLESEASASASASAPAPAPSPPTPPHLDTPWFAEDIERLPEANVDLGQLALESFEPFPSLPQRASSSHLQGK</sequence>
<evidence type="ECO:0000313" key="2">
    <source>
        <dbReference type="EMBL" id="MCY1073318.1"/>
    </source>
</evidence>
<feature type="compositionally biased region" description="Pro residues" evidence="1">
    <location>
        <begin position="120"/>
        <end position="131"/>
    </location>
</feature>
<gene>
    <name evidence="2" type="ORF">OV287_02375</name>
</gene>
<evidence type="ECO:0008006" key="4">
    <source>
        <dbReference type="Google" id="ProtNLM"/>
    </source>
</evidence>
<proteinExistence type="predicted"/>
<protein>
    <recommendedName>
        <fullName evidence="4">Zinc finger/thioredoxin putative domain-containing protein</fullName>
    </recommendedName>
</protein>
<keyword evidence="3" id="KW-1185">Reference proteome</keyword>
<reference evidence="2 3" key="1">
    <citation type="submission" date="2022-11" db="EMBL/GenBank/DDBJ databases">
        <title>Minimal conservation of predation-associated metabolite biosynthetic gene clusters underscores biosynthetic potential of Myxococcota including descriptions for ten novel species: Archangium lansinium sp. nov., Myxococcus landrumus sp. nov., Nannocystis bai.</title>
        <authorList>
            <person name="Ahearne A."/>
            <person name="Stevens C."/>
            <person name="Phillips K."/>
        </authorList>
    </citation>
    <scope>NUCLEOTIDE SEQUENCE [LARGE SCALE GENOMIC DNA]</scope>
    <source>
        <strain evidence="2 3">MIWBW</strain>
    </source>
</reference>
<dbReference type="RefSeq" id="WP_267532331.1">
    <property type="nucleotide sequence ID" value="NZ_JAPNKA010000001.1"/>
</dbReference>
<dbReference type="Proteomes" id="UP001207654">
    <property type="component" value="Unassembled WGS sequence"/>
</dbReference>
<name>A0ABT3ZV80_9BACT</name>
<comment type="caution">
    <text evidence="2">The sequence shown here is derived from an EMBL/GenBank/DDBJ whole genome shotgun (WGS) entry which is preliminary data.</text>
</comment>
<organism evidence="2 3">
    <name type="scientific">Archangium lansingense</name>
    <dbReference type="NCBI Taxonomy" id="2995310"/>
    <lineage>
        <taxon>Bacteria</taxon>
        <taxon>Pseudomonadati</taxon>
        <taxon>Myxococcota</taxon>
        <taxon>Myxococcia</taxon>
        <taxon>Myxococcales</taxon>
        <taxon>Cystobacterineae</taxon>
        <taxon>Archangiaceae</taxon>
        <taxon>Archangium</taxon>
    </lineage>
</organism>
<evidence type="ECO:0000313" key="3">
    <source>
        <dbReference type="Proteomes" id="UP001207654"/>
    </source>
</evidence>
<dbReference type="EMBL" id="JAPNKA010000001">
    <property type="protein sequence ID" value="MCY1073318.1"/>
    <property type="molecule type" value="Genomic_DNA"/>
</dbReference>